<dbReference type="OrthoDB" id="74545at2759"/>
<feature type="domain" description="Reverse transcriptase" evidence="1">
    <location>
        <begin position="396"/>
        <end position="560"/>
    </location>
</feature>
<name>A0A2A9NZM7_9AGAR</name>
<proteinExistence type="predicted"/>
<dbReference type="STRING" id="703135.A0A2A9NZM7"/>
<gene>
    <name evidence="2" type="ORF">AMATHDRAFT_53860</name>
</gene>
<dbReference type="AlphaFoldDB" id="A0A2A9NZM7"/>
<dbReference type="EMBL" id="KZ301971">
    <property type="protein sequence ID" value="PFH54057.1"/>
    <property type="molecule type" value="Genomic_DNA"/>
</dbReference>
<evidence type="ECO:0000313" key="3">
    <source>
        <dbReference type="Proteomes" id="UP000242287"/>
    </source>
</evidence>
<dbReference type="PANTHER" id="PTHR37015:SF2">
    <property type="entry name" value="REVERSE TRANSCRIPTASE DOMAIN-CONTAINING PROTEIN"/>
    <property type="match status" value="1"/>
</dbReference>
<reference evidence="2 3" key="1">
    <citation type="submission" date="2014-02" db="EMBL/GenBank/DDBJ databases">
        <title>Transposable element dynamics among asymbiotic and ectomycorrhizal Amanita fungi.</title>
        <authorList>
            <consortium name="DOE Joint Genome Institute"/>
            <person name="Hess J."/>
            <person name="Skrede I."/>
            <person name="Wolfe B."/>
            <person name="LaButti K."/>
            <person name="Ohm R.A."/>
            <person name="Grigoriev I.V."/>
            <person name="Pringle A."/>
        </authorList>
    </citation>
    <scope>NUCLEOTIDE SEQUENCE [LARGE SCALE GENOMIC DNA]</scope>
    <source>
        <strain evidence="2 3">SKay4041</strain>
    </source>
</reference>
<organism evidence="2 3">
    <name type="scientific">Amanita thiersii Skay4041</name>
    <dbReference type="NCBI Taxonomy" id="703135"/>
    <lineage>
        <taxon>Eukaryota</taxon>
        <taxon>Fungi</taxon>
        <taxon>Dikarya</taxon>
        <taxon>Basidiomycota</taxon>
        <taxon>Agaricomycotina</taxon>
        <taxon>Agaricomycetes</taxon>
        <taxon>Agaricomycetidae</taxon>
        <taxon>Agaricales</taxon>
        <taxon>Pluteineae</taxon>
        <taxon>Amanitaceae</taxon>
        <taxon>Amanita</taxon>
    </lineage>
</organism>
<evidence type="ECO:0000313" key="2">
    <source>
        <dbReference type="EMBL" id="PFH54057.1"/>
    </source>
</evidence>
<dbReference type="Pfam" id="PF00078">
    <property type="entry name" value="RVT_1"/>
    <property type="match status" value="1"/>
</dbReference>
<keyword evidence="3" id="KW-1185">Reference proteome</keyword>
<evidence type="ECO:0000259" key="1">
    <source>
        <dbReference type="Pfam" id="PF00078"/>
    </source>
</evidence>
<accession>A0A2A9NZM7</accession>
<protein>
    <recommendedName>
        <fullName evidence="1">Reverse transcriptase domain-containing protein</fullName>
    </recommendedName>
</protein>
<dbReference type="Proteomes" id="UP000242287">
    <property type="component" value="Unassembled WGS sequence"/>
</dbReference>
<dbReference type="InterPro" id="IPR000477">
    <property type="entry name" value="RT_dom"/>
</dbReference>
<dbReference type="PANTHER" id="PTHR37015">
    <property type="entry name" value="REVERSE TRANSCRIPTASE DOMAIN-CONTAINING PROTEIN"/>
    <property type="match status" value="1"/>
</dbReference>
<sequence>MASFNKTVQFITSVKLQELDRQYKAFQTHANVLEEAHRLGDNQIARVELLLKAMRTWSGALSNKVIKGELDLDNLELWLRQARRDPGFEKENLRRWVDTLETHIRQTFRRFDCARLFGNLFHEWLSSGDSVVAKSTIPDAAGAEKGSETDFVDVGRKEKHEQKERFMSFVFQERKVDTDALHSYLTDIFTGKDASKTLKQTRENMKLFCENILDQKLDYSTLSNTINGLLAESGSLSDEGVATLREFLGNTSIMTELTSVLNMRLASIETWSWPAEGIPVQMRRHLNGKYRAFTDPDIIDSLLFHYLGLVWQVKLKELFTAIFNSKTWKTTISSTPDKEQERLRRQFNYDSQNGIESYRHRVFQSDFFLCTLSGTMSEVAAYDGGDAETQVTDEVQAKSPARTKQKLLHTVATECQLNKRLHAKHAVICSDFEWFGPSLSHESILTVFKFFGVTNKWLNFFKKFLAAPLRFTDEGGSGEVRVRKRGTPFSYTLSTACGEVVMFIMDFAINQRADGIRLYRMHDDLWLFDADASKCARAWKEMNTYANLVGLTFNKEKTGSACVGGGQNSVSDLPDGDVKWGFLKFDQVKGRFAIDQAQVDLHIVELRRQLAATKSIIGWVNAYNKYMAFLLRNFGGHPAQCFGRDHLNDLLDTFSRIQRELFKDFGSNSAVNYLRGVIQQRFNISDLPEGYFYFPVNTGGLELKNPFVELCSVFEDTDKISAEKTLRKRLEIFESETSDEEVYETYKKEWEKRKSASYLLSTLEEFMSYDEFLSLRGIWIREWATMYGAAFWERPREIACATPMINAAIQSAKYGSGQFTALSWYEKWLVALYGDQLVEKFGALEIVDSNLIPLGLVELFQNSRIKLDE</sequence>